<keyword evidence="3" id="KW-0812">Transmembrane</keyword>
<feature type="compositionally biased region" description="Polar residues" evidence="2">
    <location>
        <begin position="410"/>
        <end position="423"/>
    </location>
</feature>
<evidence type="ECO:0000313" key="5">
    <source>
        <dbReference type="Proteomes" id="UP000789508"/>
    </source>
</evidence>
<feature type="transmembrane region" description="Helical" evidence="3">
    <location>
        <begin position="592"/>
        <end position="611"/>
    </location>
</feature>
<feature type="region of interest" description="Disordered" evidence="2">
    <location>
        <begin position="89"/>
        <end position="113"/>
    </location>
</feature>
<feature type="compositionally biased region" description="Polar residues" evidence="2">
    <location>
        <begin position="452"/>
        <end position="461"/>
    </location>
</feature>
<evidence type="ECO:0000313" key="4">
    <source>
        <dbReference type="EMBL" id="CAG8482963.1"/>
    </source>
</evidence>
<reference evidence="4" key="1">
    <citation type="submission" date="2021-06" db="EMBL/GenBank/DDBJ databases">
        <authorList>
            <person name="Kallberg Y."/>
            <person name="Tangrot J."/>
            <person name="Rosling A."/>
        </authorList>
    </citation>
    <scope>NUCLEOTIDE SEQUENCE</scope>
    <source>
        <strain evidence="4">FL130A</strain>
    </source>
</reference>
<feature type="coiled-coil region" evidence="1">
    <location>
        <begin position="205"/>
        <end position="313"/>
    </location>
</feature>
<keyword evidence="5" id="KW-1185">Reference proteome</keyword>
<keyword evidence="1" id="KW-0175">Coiled coil</keyword>
<gene>
    <name evidence="4" type="ORF">ALEPTO_LOCUS2585</name>
</gene>
<organism evidence="4 5">
    <name type="scientific">Ambispora leptoticha</name>
    <dbReference type="NCBI Taxonomy" id="144679"/>
    <lineage>
        <taxon>Eukaryota</taxon>
        <taxon>Fungi</taxon>
        <taxon>Fungi incertae sedis</taxon>
        <taxon>Mucoromycota</taxon>
        <taxon>Glomeromycotina</taxon>
        <taxon>Glomeromycetes</taxon>
        <taxon>Archaeosporales</taxon>
        <taxon>Ambisporaceae</taxon>
        <taxon>Ambispora</taxon>
    </lineage>
</organism>
<feature type="compositionally biased region" description="Basic residues" evidence="2">
    <location>
        <begin position="531"/>
        <end position="543"/>
    </location>
</feature>
<dbReference type="OrthoDB" id="432685at2759"/>
<feature type="region of interest" description="Disordered" evidence="2">
    <location>
        <begin position="512"/>
        <end position="543"/>
    </location>
</feature>
<accession>A0A9N8ZBU7</accession>
<protein>
    <submittedName>
        <fullName evidence="4">6520_t:CDS:1</fullName>
    </submittedName>
</protein>
<feature type="compositionally biased region" description="Polar residues" evidence="2">
    <location>
        <begin position="12"/>
        <end position="24"/>
    </location>
</feature>
<dbReference type="EMBL" id="CAJVPS010000393">
    <property type="protein sequence ID" value="CAG8482963.1"/>
    <property type="molecule type" value="Genomic_DNA"/>
</dbReference>
<feature type="compositionally biased region" description="Basic and acidic residues" evidence="2">
    <location>
        <begin position="370"/>
        <end position="379"/>
    </location>
</feature>
<evidence type="ECO:0000256" key="2">
    <source>
        <dbReference type="SAM" id="MobiDB-lite"/>
    </source>
</evidence>
<feature type="compositionally biased region" description="Low complexity" evidence="2">
    <location>
        <begin position="429"/>
        <end position="444"/>
    </location>
</feature>
<name>A0A9N8ZBU7_9GLOM</name>
<sequence>MTTEVSPHPYDDQQQQVSATAEKNIQISQHQEQKCTLLTEGRDLFKAWCESNPELEVDVDDVRFPKRPNNIQKSKFGSLRSNYNINFYKKRSHPQEGGGGFLDSSKGPSPLDHDINRDENAETMFSSTGMTPFQPKSTQNYIFEKPPSYMEHDNSVEPEKIEIEGTGEIDLVKLNNNQSVHDPTMELGRLYRHTVELAKKLKESEKNLATVARQHEDRIEELQQKLEQTKQDLIQKKREIQDHKSKEKANLHQISALENEVQKVGRNLTSQKQLYNNLKRQYEEQCTEAERLREEAERLRDALRKREDAVRKRDAQLKNSEASLTNFSNEQLKLDNKYIENYLKSNNFLDNIITDQVEDSKNNLELELTRSVQKEEKTAGSDSNNEEPEIRGERGEHRSSKSHRRRTTEQSSNGGSDILTNEVASGEGTLTRTNLSSTPSSTTTYDPEKNRSLSIMDQQSPHQEHTIRKSQRSSSHRQSMDDPIVNHFRDLSSELGQQYSIIEDFGNLMRNQQQQLTQSPNTDLMRNSSRTTRKQPRNNRKRVVTPISEAEAAINSDTPTTTTPTIYTSKTLVPRNTANMAVSSQVNSTVTFALYTLVVYLFGIITSVFVLDGNQGTNAGYSDWIGFDSAREDSVMARSIQIILYWFETLLNDGNNMVPT</sequence>
<keyword evidence="3" id="KW-1133">Transmembrane helix</keyword>
<keyword evidence="3" id="KW-0472">Membrane</keyword>
<dbReference type="Proteomes" id="UP000789508">
    <property type="component" value="Unassembled WGS sequence"/>
</dbReference>
<dbReference type="AlphaFoldDB" id="A0A9N8ZBU7"/>
<feature type="compositionally biased region" description="Basic and acidic residues" evidence="2">
    <location>
        <begin position="388"/>
        <end position="399"/>
    </location>
</feature>
<feature type="compositionally biased region" description="Polar residues" evidence="2">
    <location>
        <begin position="512"/>
        <end position="530"/>
    </location>
</feature>
<evidence type="ECO:0000256" key="3">
    <source>
        <dbReference type="SAM" id="Phobius"/>
    </source>
</evidence>
<evidence type="ECO:0000256" key="1">
    <source>
        <dbReference type="SAM" id="Coils"/>
    </source>
</evidence>
<proteinExistence type="predicted"/>
<feature type="region of interest" description="Disordered" evidence="2">
    <location>
        <begin position="1"/>
        <end position="24"/>
    </location>
</feature>
<comment type="caution">
    <text evidence="4">The sequence shown here is derived from an EMBL/GenBank/DDBJ whole genome shotgun (WGS) entry which is preliminary data.</text>
</comment>
<feature type="region of interest" description="Disordered" evidence="2">
    <location>
        <begin position="370"/>
        <end position="481"/>
    </location>
</feature>